<evidence type="ECO:0000313" key="2">
    <source>
        <dbReference type="Proteomes" id="UP001214250"/>
    </source>
</evidence>
<organism evidence="1 2">
    <name type="scientific">Lentisphaera profundi</name>
    <dbReference type="NCBI Taxonomy" id="1658616"/>
    <lineage>
        <taxon>Bacteria</taxon>
        <taxon>Pseudomonadati</taxon>
        <taxon>Lentisphaerota</taxon>
        <taxon>Lentisphaeria</taxon>
        <taxon>Lentisphaerales</taxon>
        <taxon>Lentisphaeraceae</taxon>
        <taxon>Lentisphaera</taxon>
    </lineage>
</organism>
<name>A0ABY7VYX1_9BACT</name>
<evidence type="ECO:0008006" key="3">
    <source>
        <dbReference type="Google" id="ProtNLM"/>
    </source>
</evidence>
<dbReference type="RefSeq" id="WP_274153785.1">
    <property type="nucleotide sequence ID" value="NZ_CP117812.1"/>
</dbReference>
<dbReference type="Proteomes" id="UP001214250">
    <property type="component" value="Chromosome 2"/>
</dbReference>
<evidence type="ECO:0000313" key="1">
    <source>
        <dbReference type="EMBL" id="WDE98917.1"/>
    </source>
</evidence>
<dbReference type="PROSITE" id="PS51257">
    <property type="entry name" value="PROKAR_LIPOPROTEIN"/>
    <property type="match status" value="1"/>
</dbReference>
<gene>
    <name evidence="1" type="ORF">PQO03_13845</name>
</gene>
<keyword evidence="2" id="KW-1185">Reference proteome</keyword>
<proteinExistence type="predicted"/>
<dbReference type="EMBL" id="CP117812">
    <property type="protein sequence ID" value="WDE98917.1"/>
    <property type="molecule type" value="Genomic_DNA"/>
</dbReference>
<accession>A0ABY7VYX1</accession>
<reference evidence="1 2" key="1">
    <citation type="submission" date="2023-02" db="EMBL/GenBank/DDBJ databases">
        <title>Genome sequence of Lentisphaera profundi SAORIC-696.</title>
        <authorList>
            <person name="Kim e."/>
            <person name="Cho J.-C."/>
            <person name="Choi A."/>
            <person name="Kang I."/>
        </authorList>
    </citation>
    <scope>NUCLEOTIDE SEQUENCE [LARGE SCALE GENOMIC DNA]</scope>
    <source>
        <strain evidence="1 2">SAORIC-696</strain>
    </source>
</reference>
<protein>
    <recommendedName>
        <fullName evidence="3">Lipoprotein</fullName>
    </recommendedName>
</protein>
<sequence length="297" mass="34015">MMNFGNKMKMKGFKSSFLLGAFLLMTVLFLGMSSCLGTVPSHEIQRLNRLKSALAPYILPPKFDEERVKDFNLKNENIGKLAEILEPHDIKMQVSEQAMKQSFPVNGLSGFTIQRTVDQSVRLINGCWLYDDKTVFVAKDPSEFDQALQKKYEHKLAFSLLVSQQKFQISQIEMGPARLPMKVLTYIRFGGLPENLKLDNISWQDTPLKEIFSDLESAVRKKLKKNSKDSGKQSVESFKITLLLDENETYEQRRSYHFKNSSIESIISTICRENQLHSSGHSAMDEHLYIVPMHPSI</sequence>